<evidence type="ECO:0000313" key="3">
    <source>
        <dbReference type="Proteomes" id="UP001283361"/>
    </source>
</evidence>
<sequence>MAVVGQDCLFSTPNAVPKTSSSQHPTNTPPFSVPNTQSDFLTRGRLGVFCVQGEVFRPEVGTHLYWPYKAGPSSRSETRASVGQVCFSCKV</sequence>
<gene>
    <name evidence="2" type="ORF">RRG08_001569</name>
</gene>
<feature type="region of interest" description="Disordered" evidence="1">
    <location>
        <begin position="1"/>
        <end position="36"/>
    </location>
</feature>
<protein>
    <submittedName>
        <fullName evidence="2">Uncharacterized protein</fullName>
    </submittedName>
</protein>
<reference evidence="2" key="1">
    <citation type="journal article" date="2023" name="G3 (Bethesda)">
        <title>A reference genome for the long-term kleptoplast-retaining sea slug Elysia crispata morphotype clarki.</title>
        <authorList>
            <person name="Eastman K.E."/>
            <person name="Pendleton A.L."/>
            <person name="Shaikh M.A."/>
            <person name="Suttiyut T."/>
            <person name="Ogas R."/>
            <person name="Tomko P."/>
            <person name="Gavelis G."/>
            <person name="Widhalm J.R."/>
            <person name="Wisecaver J.H."/>
        </authorList>
    </citation>
    <scope>NUCLEOTIDE SEQUENCE</scope>
    <source>
        <strain evidence="2">ECLA1</strain>
    </source>
</reference>
<dbReference type="AlphaFoldDB" id="A0AAE1ALZ0"/>
<evidence type="ECO:0000313" key="2">
    <source>
        <dbReference type="EMBL" id="KAK3789177.1"/>
    </source>
</evidence>
<evidence type="ECO:0000256" key="1">
    <source>
        <dbReference type="SAM" id="MobiDB-lite"/>
    </source>
</evidence>
<organism evidence="2 3">
    <name type="scientific">Elysia crispata</name>
    <name type="common">lettuce slug</name>
    <dbReference type="NCBI Taxonomy" id="231223"/>
    <lineage>
        <taxon>Eukaryota</taxon>
        <taxon>Metazoa</taxon>
        <taxon>Spiralia</taxon>
        <taxon>Lophotrochozoa</taxon>
        <taxon>Mollusca</taxon>
        <taxon>Gastropoda</taxon>
        <taxon>Heterobranchia</taxon>
        <taxon>Euthyneura</taxon>
        <taxon>Panpulmonata</taxon>
        <taxon>Sacoglossa</taxon>
        <taxon>Placobranchoidea</taxon>
        <taxon>Plakobranchidae</taxon>
        <taxon>Elysia</taxon>
    </lineage>
</organism>
<comment type="caution">
    <text evidence="2">The sequence shown here is derived from an EMBL/GenBank/DDBJ whole genome shotgun (WGS) entry which is preliminary data.</text>
</comment>
<proteinExistence type="predicted"/>
<feature type="compositionally biased region" description="Polar residues" evidence="1">
    <location>
        <begin position="9"/>
        <end position="26"/>
    </location>
</feature>
<dbReference type="EMBL" id="JAWDGP010001678">
    <property type="protein sequence ID" value="KAK3789177.1"/>
    <property type="molecule type" value="Genomic_DNA"/>
</dbReference>
<accession>A0AAE1ALZ0</accession>
<name>A0AAE1ALZ0_9GAST</name>
<dbReference type="Proteomes" id="UP001283361">
    <property type="component" value="Unassembled WGS sequence"/>
</dbReference>
<keyword evidence="3" id="KW-1185">Reference proteome</keyword>